<proteinExistence type="predicted"/>
<feature type="domain" description="Protein kinase" evidence="7">
    <location>
        <begin position="6"/>
        <end position="247"/>
    </location>
</feature>
<evidence type="ECO:0000259" key="7">
    <source>
        <dbReference type="PROSITE" id="PS50011"/>
    </source>
</evidence>
<evidence type="ECO:0000256" key="1">
    <source>
        <dbReference type="ARBA" id="ARBA00022679"/>
    </source>
</evidence>
<dbReference type="GO" id="GO:0004674">
    <property type="term" value="F:protein serine/threonine kinase activity"/>
    <property type="evidence" value="ECO:0007669"/>
    <property type="project" value="UniProtKB-EC"/>
</dbReference>
<comment type="caution">
    <text evidence="8">The sequence shown here is derived from an EMBL/GenBank/DDBJ whole genome shotgun (WGS) entry which is preliminary data.</text>
</comment>
<dbReference type="AlphaFoldDB" id="A0A7X0EWP6"/>
<dbReference type="Gene3D" id="1.10.510.10">
    <property type="entry name" value="Transferase(Phosphotransferase) domain 1"/>
    <property type="match status" value="1"/>
</dbReference>
<feature type="compositionally biased region" description="Gly residues" evidence="5">
    <location>
        <begin position="260"/>
        <end position="269"/>
    </location>
</feature>
<dbReference type="InterPro" id="IPR000719">
    <property type="entry name" value="Prot_kinase_dom"/>
</dbReference>
<keyword evidence="1 8" id="KW-0808">Transferase</keyword>
<keyword evidence="9" id="KW-1185">Reference proteome</keyword>
<organism evidence="8 9">
    <name type="scientific">Nonomuraea muscovyensis</name>
    <dbReference type="NCBI Taxonomy" id="1124761"/>
    <lineage>
        <taxon>Bacteria</taxon>
        <taxon>Bacillati</taxon>
        <taxon>Actinomycetota</taxon>
        <taxon>Actinomycetes</taxon>
        <taxon>Streptosporangiales</taxon>
        <taxon>Streptosporangiaceae</taxon>
        <taxon>Nonomuraea</taxon>
    </lineage>
</organism>
<name>A0A7X0EWP6_9ACTN</name>
<dbReference type="GO" id="GO:0005524">
    <property type="term" value="F:ATP binding"/>
    <property type="evidence" value="ECO:0007669"/>
    <property type="project" value="UniProtKB-KW"/>
</dbReference>
<feature type="compositionally biased region" description="Pro residues" evidence="5">
    <location>
        <begin position="365"/>
        <end position="375"/>
    </location>
</feature>
<evidence type="ECO:0000313" key="9">
    <source>
        <dbReference type="Proteomes" id="UP000583800"/>
    </source>
</evidence>
<accession>A0A7X0EWP6</accession>
<dbReference type="PROSITE" id="PS50011">
    <property type="entry name" value="PROTEIN_KINASE_DOM"/>
    <property type="match status" value="1"/>
</dbReference>
<feature type="compositionally biased region" description="Low complexity" evidence="5">
    <location>
        <begin position="352"/>
        <end position="364"/>
    </location>
</feature>
<feature type="region of interest" description="Disordered" evidence="5">
    <location>
        <begin position="350"/>
        <end position="394"/>
    </location>
</feature>
<keyword evidence="2" id="KW-0547">Nucleotide-binding</keyword>
<dbReference type="Gene3D" id="3.30.200.20">
    <property type="entry name" value="Phosphorylase Kinase, domain 1"/>
    <property type="match status" value="1"/>
</dbReference>
<dbReference type="PANTHER" id="PTHR43289:SF30">
    <property type="entry name" value="NON-SPECIFIC SERINE_THREONINE PROTEIN KINASE"/>
    <property type="match status" value="1"/>
</dbReference>
<dbReference type="Proteomes" id="UP000583800">
    <property type="component" value="Unassembled WGS sequence"/>
</dbReference>
<keyword evidence="6" id="KW-0472">Membrane</keyword>
<keyword evidence="6" id="KW-1133">Transmembrane helix</keyword>
<protein>
    <submittedName>
        <fullName evidence="8">Serine/threonine-protein kinase</fullName>
        <ecNumber evidence="8">2.7.11.1</ecNumber>
    </submittedName>
</protein>
<keyword evidence="6" id="KW-0812">Transmembrane</keyword>
<dbReference type="RefSeq" id="WP_185082187.1">
    <property type="nucleotide sequence ID" value="NZ_JACHJB010000001.1"/>
</dbReference>
<feature type="region of interest" description="Disordered" evidence="5">
    <location>
        <begin position="251"/>
        <end position="275"/>
    </location>
</feature>
<keyword evidence="3 8" id="KW-0418">Kinase</keyword>
<evidence type="ECO:0000256" key="3">
    <source>
        <dbReference type="ARBA" id="ARBA00022777"/>
    </source>
</evidence>
<dbReference type="Pfam" id="PF00069">
    <property type="entry name" value="Pkinase"/>
    <property type="match status" value="1"/>
</dbReference>
<dbReference type="EMBL" id="JACHJB010000001">
    <property type="protein sequence ID" value="MBB6344000.1"/>
    <property type="molecule type" value="Genomic_DNA"/>
</dbReference>
<sequence>MIAGRYRLDERIGSGPMGEVWRGYDTRADWTVAVRVLGAGAARDVLERHAQAVARVIHPNVAMVLDVGDQDGTPYLVTEFLTGESLEEEAARGPLSIVEACDLVGQAAAGLDAAHRAGVAHGEVEPGSFRRAASGVLKVVGFGPAGRPPSPGRIAYTAPERLAGRAAEAPADMYALGCVCYELLCGRPPFQGTPEEIAEGHRTAEPAPPSRHRPEVPAELDRLVLTLLAKDPAARPSSGESVRRTLAAIARPRPAPGPVPGGASGGAAGGAATAPQGPVAAVPVTGARFQQAGPPQAHPRAGDTAVFDLPPDDPKAASNRRLFLQLGAALVVIAAVTVGLVLWGGSRDEPVAAPTPSPATTTAPPAEPSPSPSPSPTRLVETTVPPPKATLSDSVPRGGWATWLRVFDENVTAAEGMGQIEPRTAAKAHDKIRKAARKFLEGKEDAGRDQIRDVLRDLEKGQRRGEVPTTGPLADFMRDWRL</sequence>
<dbReference type="InterPro" id="IPR011009">
    <property type="entry name" value="Kinase-like_dom_sf"/>
</dbReference>
<dbReference type="PANTHER" id="PTHR43289">
    <property type="entry name" value="MITOGEN-ACTIVATED PROTEIN KINASE KINASE KINASE 20-RELATED"/>
    <property type="match status" value="1"/>
</dbReference>
<dbReference type="EC" id="2.7.11.1" evidence="8"/>
<dbReference type="SUPFAM" id="SSF56112">
    <property type="entry name" value="Protein kinase-like (PK-like)"/>
    <property type="match status" value="1"/>
</dbReference>
<evidence type="ECO:0000256" key="6">
    <source>
        <dbReference type="SAM" id="Phobius"/>
    </source>
</evidence>
<evidence type="ECO:0000313" key="8">
    <source>
        <dbReference type="EMBL" id="MBB6344000.1"/>
    </source>
</evidence>
<evidence type="ECO:0000256" key="4">
    <source>
        <dbReference type="ARBA" id="ARBA00022840"/>
    </source>
</evidence>
<reference evidence="8 9" key="1">
    <citation type="submission" date="2020-08" db="EMBL/GenBank/DDBJ databases">
        <title>Sequencing the genomes of 1000 actinobacteria strains.</title>
        <authorList>
            <person name="Klenk H.-P."/>
        </authorList>
    </citation>
    <scope>NUCLEOTIDE SEQUENCE [LARGE SCALE GENOMIC DNA]</scope>
    <source>
        <strain evidence="8 9">DSM 45913</strain>
    </source>
</reference>
<dbReference type="CDD" id="cd14014">
    <property type="entry name" value="STKc_PknB_like"/>
    <property type="match status" value="1"/>
</dbReference>
<feature type="region of interest" description="Disordered" evidence="5">
    <location>
        <begin position="290"/>
        <end position="312"/>
    </location>
</feature>
<evidence type="ECO:0000256" key="2">
    <source>
        <dbReference type="ARBA" id="ARBA00022741"/>
    </source>
</evidence>
<keyword evidence="4" id="KW-0067">ATP-binding</keyword>
<feature type="transmembrane region" description="Helical" evidence="6">
    <location>
        <begin position="322"/>
        <end position="343"/>
    </location>
</feature>
<gene>
    <name evidence="8" type="ORF">FHU36_000509</name>
</gene>
<evidence type="ECO:0000256" key="5">
    <source>
        <dbReference type="SAM" id="MobiDB-lite"/>
    </source>
</evidence>
<feature type="region of interest" description="Disordered" evidence="5">
    <location>
        <begin position="462"/>
        <end position="482"/>
    </location>
</feature>